<dbReference type="AlphaFoldDB" id="A0A8S4R991"/>
<keyword evidence="3" id="KW-1185">Reference proteome</keyword>
<evidence type="ECO:0000313" key="2">
    <source>
        <dbReference type="EMBL" id="CAH2230362.1"/>
    </source>
</evidence>
<dbReference type="EMBL" id="CAKXAJ010024797">
    <property type="protein sequence ID" value="CAH2230361.1"/>
    <property type="molecule type" value="Genomic_DNA"/>
</dbReference>
<protein>
    <submittedName>
        <fullName evidence="1">Jg19178 protein</fullName>
    </submittedName>
    <submittedName>
        <fullName evidence="2">Jg19179 protein</fullName>
    </submittedName>
</protein>
<reference evidence="1" key="1">
    <citation type="submission" date="2022-03" db="EMBL/GenBank/DDBJ databases">
        <authorList>
            <person name="Lindestad O."/>
        </authorList>
    </citation>
    <scope>NUCLEOTIDE SEQUENCE</scope>
</reference>
<dbReference type="OrthoDB" id="425681at2759"/>
<organism evidence="1 3">
    <name type="scientific">Pararge aegeria aegeria</name>
    <dbReference type="NCBI Taxonomy" id="348720"/>
    <lineage>
        <taxon>Eukaryota</taxon>
        <taxon>Metazoa</taxon>
        <taxon>Ecdysozoa</taxon>
        <taxon>Arthropoda</taxon>
        <taxon>Hexapoda</taxon>
        <taxon>Insecta</taxon>
        <taxon>Pterygota</taxon>
        <taxon>Neoptera</taxon>
        <taxon>Endopterygota</taxon>
        <taxon>Lepidoptera</taxon>
        <taxon>Glossata</taxon>
        <taxon>Ditrysia</taxon>
        <taxon>Papilionoidea</taxon>
        <taxon>Nymphalidae</taxon>
        <taxon>Satyrinae</taxon>
        <taxon>Satyrini</taxon>
        <taxon>Parargina</taxon>
        <taxon>Pararge</taxon>
    </lineage>
</organism>
<sequence length="95" mass="11104">MIVDRSGNLFDTTNIPSKWYERWYLCAGDRETHSNGERCLTRFGSIWKNRGITFNTKSRLDCVLMFPIFMYGVETWTIKAREKEDRPVRGAGSAF</sequence>
<proteinExistence type="predicted"/>
<evidence type="ECO:0000313" key="1">
    <source>
        <dbReference type="EMBL" id="CAH2230361.1"/>
    </source>
</evidence>
<dbReference type="EMBL" id="CAKXAJ010024797">
    <property type="protein sequence ID" value="CAH2230362.1"/>
    <property type="molecule type" value="Genomic_DNA"/>
</dbReference>
<name>A0A8S4R991_9NEOP</name>
<comment type="caution">
    <text evidence="1">The sequence shown here is derived from an EMBL/GenBank/DDBJ whole genome shotgun (WGS) entry which is preliminary data.</text>
</comment>
<accession>A0A8S4R991</accession>
<gene>
    <name evidence="1" type="primary">jg19178</name>
    <name evidence="2" type="synonym">jg19179</name>
    <name evidence="1" type="ORF">PAEG_LOCUS9578</name>
    <name evidence="2" type="ORF">PAEG_LOCUS9579</name>
</gene>
<dbReference type="Proteomes" id="UP000838756">
    <property type="component" value="Unassembled WGS sequence"/>
</dbReference>
<evidence type="ECO:0000313" key="3">
    <source>
        <dbReference type="Proteomes" id="UP000838756"/>
    </source>
</evidence>